<dbReference type="OrthoDB" id="10259640at2759"/>
<evidence type="ECO:0000313" key="14">
    <source>
        <dbReference type="EMBL" id="OCT44464.1"/>
    </source>
</evidence>
<dbReference type="GO" id="GO:0003723">
    <property type="term" value="F:RNA binding"/>
    <property type="evidence" value="ECO:0007669"/>
    <property type="project" value="UniProtKB-UniRule"/>
</dbReference>
<evidence type="ECO:0000256" key="8">
    <source>
        <dbReference type="ARBA" id="ARBA00022884"/>
    </source>
</evidence>
<keyword evidence="5 10" id="KW-0378">Hydrolase</keyword>
<evidence type="ECO:0000259" key="12">
    <source>
        <dbReference type="PROSITE" id="PS51192"/>
    </source>
</evidence>
<dbReference type="GO" id="GO:0042802">
    <property type="term" value="F:identical protein binding"/>
    <property type="evidence" value="ECO:0007669"/>
    <property type="project" value="EnsemblFungi"/>
</dbReference>
<comment type="caution">
    <text evidence="14">The sequence shown here is derived from an EMBL/GenBank/DDBJ whole genome shotgun (WGS) entry which is preliminary data.</text>
</comment>
<proteinExistence type="inferred from homology"/>
<evidence type="ECO:0000256" key="6">
    <source>
        <dbReference type="ARBA" id="ARBA00022806"/>
    </source>
</evidence>
<keyword evidence="8 10" id="KW-0694">RNA-binding</keyword>
<dbReference type="InterPro" id="IPR025313">
    <property type="entry name" value="SPB4-like_CTE"/>
</dbReference>
<evidence type="ECO:0000259" key="13">
    <source>
        <dbReference type="PROSITE" id="PS51194"/>
    </source>
</evidence>
<evidence type="ECO:0000256" key="11">
    <source>
        <dbReference type="SAM" id="MobiDB-lite"/>
    </source>
</evidence>
<dbReference type="SUPFAM" id="SSF52540">
    <property type="entry name" value="P-loop containing nucleoside triphosphate hydrolases"/>
    <property type="match status" value="1"/>
</dbReference>
<feature type="compositionally biased region" description="Basic and acidic residues" evidence="11">
    <location>
        <begin position="722"/>
        <end position="734"/>
    </location>
</feature>
<dbReference type="GO" id="GO:0005524">
    <property type="term" value="F:ATP binding"/>
    <property type="evidence" value="ECO:0007669"/>
    <property type="project" value="UniProtKB-UniRule"/>
</dbReference>
<comment type="domain">
    <text evidence="10">The Q motif is unique to and characteristic of the DEAD box family of RNA helicases and controls ATP binding and hydrolysis.</text>
</comment>
<dbReference type="PROSITE" id="PS51194">
    <property type="entry name" value="HELICASE_CTER"/>
    <property type="match status" value="1"/>
</dbReference>
<dbReference type="Gene3D" id="3.40.50.300">
    <property type="entry name" value="P-loop containing nucleotide triphosphate hydrolases"/>
    <property type="match status" value="2"/>
</dbReference>
<evidence type="ECO:0000256" key="3">
    <source>
        <dbReference type="ARBA" id="ARBA00022552"/>
    </source>
</evidence>
<evidence type="ECO:0000256" key="4">
    <source>
        <dbReference type="ARBA" id="ARBA00022741"/>
    </source>
</evidence>
<dbReference type="GO" id="GO:0032040">
    <property type="term" value="C:small-subunit processome"/>
    <property type="evidence" value="ECO:0007669"/>
    <property type="project" value="EnsemblFungi"/>
</dbReference>
<dbReference type="Pfam" id="PF00270">
    <property type="entry name" value="DEAD"/>
    <property type="match status" value="1"/>
</dbReference>
<gene>
    <name evidence="14" type="primary">DBP4</name>
    <name evidence="14" type="ORF">CLCR_05447</name>
</gene>
<evidence type="ECO:0000313" key="15">
    <source>
        <dbReference type="Proteomes" id="UP000094526"/>
    </source>
</evidence>
<feature type="compositionally biased region" description="Acidic residues" evidence="11">
    <location>
        <begin position="618"/>
        <end position="632"/>
    </location>
</feature>
<protein>
    <recommendedName>
        <fullName evidence="10">ATP-dependent RNA helicase</fullName>
        <ecNumber evidence="10">3.6.4.13</ecNumber>
    </recommendedName>
</protein>
<feature type="region of interest" description="Disordered" evidence="11">
    <location>
        <begin position="515"/>
        <end position="544"/>
    </location>
</feature>
<dbReference type="InterPro" id="IPR000629">
    <property type="entry name" value="RNA-helicase_DEAD-box_CS"/>
</dbReference>
<dbReference type="Proteomes" id="UP000094526">
    <property type="component" value="Unassembled WGS sequence"/>
</dbReference>
<evidence type="ECO:0000256" key="5">
    <source>
        <dbReference type="ARBA" id="ARBA00022801"/>
    </source>
</evidence>
<comment type="function">
    <text evidence="10">RNA helicase.</text>
</comment>
<dbReference type="STRING" id="86049.A0A1C1C7F5"/>
<keyword evidence="2" id="KW-0690">Ribosome biogenesis</keyword>
<evidence type="ECO:0000256" key="2">
    <source>
        <dbReference type="ARBA" id="ARBA00022517"/>
    </source>
</evidence>
<feature type="domain" description="Helicase ATP-binding" evidence="12">
    <location>
        <begin position="82"/>
        <end position="256"/>
    </location>
</feature>
<dbReference type="SMART" id="SM01178">
    <property type="entry name" value="DUF4217"/>
    <property type="match status" value="1"/>
</dbReference>
<dbReference type="InterPro" id="IPR014001">
    <property type="entry name" value="Helicase_ATP-bd"/>
</dbReference>
<dbReference type="InterPro" id="IPR011545">
    <property type="entry name" value="DEAD/DEAH_box_helicase_dom"/>
</dbReference>
<accession>A0A1C1C7F5</accession>
<dbReference type="SMART" id="SM00487">
    <property type="entry name" value="DEXDc"/>
    <property type="match status" value="1"/>
</dbReference>
<dbReference type="InterPro" id="IPR001650">
    <property type="entry name" value="Helicase_C-like"/>
</dbReference>
<evidence type="ECO:0000256" key="1">
    <source>
        <dbReference type="ARBA" id="ARBA00004604"/>
    </source>
</evidence>
<feature type="compositionally biased region" description="Basic and acidic residues" evidence="11">
    <location>
        <begin position="828"/>
        <end position="837"/>
    </location>
</feature>
<dbReference type="AlphaFoldDB" id="A0A1C1C7F5"/>
<reference evidence="15" key="1">
    <citation type="submission" date="2015-07" db="EMBL/GenBank/DDBJ databases">
        <authorList>
            <person name="Teixeira M.M."/>
            <person name="Souza R.C."/>
            <person name="Almeida L.G."/>
            <person name="Vicente V.A."/>
            <person name="de Hoog S."/>
            <person name="Bocca A.L."/>
            <person name="de Almeida S.R."/>
            <person name="Vasconcelos A.T."/>
            <person name="Felipe M.S."/>
        </authorList>
    </citation>
    <scope>NUCLEOTIDE SEQUENCE [LARGE SCALE GENOMIC DNA]</scope>
    <source>
        <strain evidence="15">KSF</strain>
    </source>
</reference>
<evidence type="ECO:0000256" key="9">
    <source>
        <dbReference type="ARBA" id="ARBA00023242"/>
    </source>
</evidence>
<comment type="subcellular location">
    <subcellularLocation>
        <location evidence="1">Nucleus</location>
        <location evidence="1">Nucleolus</location>
    </subcellularLocation>
</comment>
<dbReference type="InterPro" id="IPR027417">
    <property type="entry name" value="P-loop_NTPase"/>
</dbReference>
<dbReference type="GO" id="GO:0006364">
    <property type="term" value="P:rRNA processing"/>
    <property type="evidence" value="ECO:0007669"/>
    <property type="project" value="UniProtKB-KW"/>
</dbReference>
<dbReference type="VEuPathDB" id="FungiDB:CLCR_05447"/>
<comment type="catalytic activity">
    <reaction evidence="10">
        <text>ATP + H2O = ADP + phosphate + H(+)</text>
        <dbReference type="Rhea" id="RHEA:13065"/>
        <dbReference type="ChEBI" id="CHEBI:15377"/>
        <dbReference type="ChEBI" id="CHEBI:15378"/>
        <dbReference type="ChEBI" id="CHEBI:30616"/>
        <dbReference type="ChEBI" id="CHEBI:43474"/>
        <dbReference type="ChEBI" id="CHEBI:456216"/>
        <dbReference type="EC" id="3.6.4.13"/>
    </reaction>
</comment>
<dbReference type="GO" id="GO:0003724">
    <property type="term" value="F:RNA helicase activity"/>
    <property type="evidence" value="ECO:0007669"/>
    <property type="project" value="UniProtKB-EC"/>
</dbReference>
<dbReference type="GO" id="GO:0016887">
    <property type="term" value="F:ATP hydrolysis activity"/>
    <property type="evidence" value="ECO:0007669"/>
    <property type="project" value="RHEA"/>
</dbReference>
<keyword evidence="7 10" id="KW-0067">ATP-binding</keyword>
<dbReference type="CDD" id="cd18787">
    <property type="entry name" value="SF2_C_DEAD"/>
    <property type="match status" value="1"/>
</dbReference>
<dbReference type="SMART" id="SM00490">
    <property type="entry name" value="HELICc"/>
    <property type="match status" value="1"/>
</dbReference>
<dbReference type="CDD" id="cd17941">
    <property type="entry name" value="DEADc_DDX10"/>
    <property type="match status" value="1"/>
</dbReference>
<feature type="compositionally biased region" description="Acidic residues" evidence="11">
    <location>
        <begin position="851"/>
        <end position="864"/>
    </location>
</feature>
<feature type="compositionally biased region" description="Acidic residues" evidence="11">
    <location>
        <begin position="564"/>
        <end position="576"/>
    </location>
</feature>
<feature type="region of interest" description="Disordered" evidence="11">
    <location>
        <begin position="563"/>
        <end position="696"/>
    </location>
</feature>
<keyword evidence="9" id="KW-0539">Nucleus</keyword>
<feature type="region of interest" description="Disordered" evidence="11">
    <location>
        <begin position="710"/>
        <end position="894"/>
    </location>
</feature>
<feature type="region of interest" description="Disordered" evidence="11">
    <location>
        <begin position="1"/>
        <end position="53"/>
    </location>
</feature>
<dbReference type="PANTHER" id="PTHR24031">
    <property type="entry name" value="RNA HELICASE"/>
    <property type="match status" value="1"/>
</dbReference>
<dbReference type="EMBL" id="LGRB01000020">
    <property type="protein sequence ID" value="OCT44464.1"/>
    <property type="molecule type" value="Genomic_DNA"/>
</dbReference>
<dbReference type="Pfam" id="PF00271">
    <property type="entry name" value="Helicase_C"/>
    <property type="match status" value="1"/>
</dbReference>
<keyword evidence="4 10" id="KW-0547">Nucleotide-binding</keyword>
<keyword evidence="3" id="KW-0698">rRNA processing</keyword>
<evidence type="ECO:0000256" key="7">
    <source>
        <dbReference type="ARBA" id="ARBA00022840"/>
    </source>
</evidence>
<sequence length="907" mass="101920">MAPPGQRRGKKGPRPELQRPRLLKRKREEEDIETLSQRVADLDPKSSAPPENFVDVPLSQATQDGLAASHFKTLTTIQSRAIPLALQGADILGAAKTGSGKTLAFLIPVLENLYRKRWTDYDGVGALILSPTRELAIQIFEVLRKVGRNHMFSAGLVIGGKSLQEERERLGHMNILVATPGRMLQHMDQTSELDIGNLQMLVLDEADRIMDMGFSQTIDALIEHLPRERQTLMFSATQTKKVSDLARLSLKEPEFVSVHEAADSATPSTLQQNYVVTSLPDKLDTLWSFIRANVKKKILVFLSSGKQVRFVYESFRHLQPGIPLLHLHGRQKQTARLEITTKYSNSKYACLFSTDVAARGLDFPAVDWVVQVDCPEDADTYIHRVGRTARFEHEGRAILFVDPSEETGMLNALERKKVFLEKINVRQKKMQQTIRNQLQNMCFKDPELKYLGQKAFVSYVRSVHVQKDKETFNVKRLDLEGFAASLGLPGAPRVKFVKGEDAKARKNAPRQLLAALEGSDSESDDAENGEKQKKRKGDVRTKYDRMFERRNQGVLAEHYTKLIEDEDEDEDEDTEADDHATGGLRAVRNGTSDNNPNDEEEDDFLSVKRRFHVGDSALDQEVESESDSDNDSNNDNVSGTSSAEGSISHSHSHSHSKRDSKSDLDANPSASKEIKTLTLSTARDAHPLTIDSHRREKLLKSKKALLKYKGKGAHLTFDSDSDTPKDKKAYRDEETFTAGGRQAAEAEIKEFRQREAERAMRADEVDKEIARTKKREKKEKRKERERRQYLGMEDREGGDDYDEQAGVQLVPYDDDNNDDDDADADADADPRRQDDGVLPKAKRARKWFEDASSDDGGEDEDEAGGDIARTKSGKMISKRRKKNRAEDGHPQTLDELEALASGLLAGS</sequence>
<dbReference type="Pfam" id="PF13959">
    <property type="entry name" value="CTE_SPB4"/>
    <property type="match status" value="1"/>
</dbReference>
<dbReference type="EC" id="3.6.4.13" evidence="10"/>
<dbReference type="eggNOG" id="KOG0343">
    <property type="taxonomic scope" value="Eukaryota"/>
</dbReference>
<feature type="compositionally biased region" description="Basic residues" evidence="11">
    <location>
        <begin position="772"/>
        <end position="784"/>
    </location>
</feature>
<feature type="compositionally biased region" description="Low complexity" evidence="11">
    <location>
        <begin position="633"/>
        <end position="649"/>
    </location>
</feature>
<keyword evidence="15" id="KW-1185">Reference proteome</keyword>
<name>A0A1C1C7F5_9EURO</name>
<organism evidence="14 15">
    <name type="scientific">Cladophialophora carrionii</name>
    <dbReference type="NCBI Taxonomy" id="86049"/>
    <lineage>
        <taxon>Eukaryota</taxon>
        <taxon>Fungi</taxon>
        <taxon>Dikarya</taxon>
        <taxon>Ascomycota</taxon>
        <taxon>Pezizomycotina</taxon>
        <taxon>Eurotiomycetes</taxon>
        <taxon>Chaetothyriomycetidae</taxon>
        <taxon>Chaetothyriales</taxon>
        <taxon>Herpotrichiellaceae</taxon>
        <taxon>Cladophialophora</taxon>
    </lineage>
</organism>
<dbReference type="PROSITE" id="PS51192">
    <property type="entry name" value="HELICASE_ATP_BIND_1"/>
    <property type="match status" value="1"/>
</dbReference>
<feature type="compositionally biased region" description="Acidic residues" evidence="11">
    <location>
        <begin position="812"/>
        <end position="827"/>
    </location>
</feature>
<feature type="compositionally biased region" description="Basic and acidic residues" evidence="11">
    <location>
        <begin position="785"/>
        <end position="795"/>
    </location>
</feature>
<dbReference type="VEuPathDB" id="FungiDB:G647_07146"/>
<comment type="similarity">
    <text evidence="10">Belongs to the DEAD box helicase family.</text>
</comment>
<feature type="compositionally biased region" description="Basic and acidic residues" evidence="11">
    <location>
        <begin position="683"/>
        <end position="694"/>
    </location>
</feature>
<dbReference type="PROSITE" id="PS00039">
    <property type="entry name" value="DEAD_ATP_HELICASE"/>
    <property type="match status" value="1"/>
</dbReference>
<evidence type="ECO:0000256" key="10">
    <source>
        <dbReference type="RuleBase" id="RU365068"/>
    </source>
</evidence>
<feature type="compositionally biased region" description="Basic and acidic residues" evidence="11">
    <location>
        <begin position="744"/>
        <end position="771"/>
    </location>
</feature>
<feature type="domain" description="Helicase C-terminal" evidence="13">
    <location>
        <begin position="282"/>
        <end position="431"/>
    </location>
</feature>
<keyword evidence="6 10" id="KW-0347">Helicase</keyword>